<evidence type="ECO:0000313" key="1">
    <source>
        <dbReference type="EMBL" id="SCM71917.1"/>
    </source>
</evidence>
<dbReference type="AlphaFoldDB" id="A0A212L361"/>
<reference evidence="1" key="1">
    <citation type="submission" date="2016-08" db="EMBL/GenBank/DDBJ databases">
        <authorList>
            <person name="Seilhamer J.J."/>
        </authorList>
    </citation>
    <scope>NUCLEOTIDE SEQUENCE</scope>
    <source>
        <strain evidence="1">86-1</strain>
    </source>
</reference>
<gene>
    <name evidence="1" type="ORF">KL86DES1_20283</name>
</gene>
<dbReference type="EMBL" id="FMJC01000002">
    <property type="protein sequence ID" value="SCM71917.1"/>
    <property type="molecule type" value="Genomic_DNA"/>
</dbReference>
<accession>A0A212L361</accession>
<sequence length="97" mass="10927">MINSKIDMTNKQRNEVARIVTNWANYLESVPPTSDAVKVHRCFGTNSSIVRKDDFNKKLRTVVDEMRVWLDVTAPAASKTSRCQGTVRNACQTKSPV</sequence>
<protein>
    <submittedName>
        <fullName evidence="1">Uncharacterized protein</fullName>
    </submittedName>
</protein>
<name>A0A212L361_9BACT</name>
<proteinExistence type="predicted"/>
<organism evidence="1">
    <name type="scientific">uncultured Desulfovibrio sp</name>
    <dbReference type="NCBI Taxonomy" id="167968"/>
    <lineage>
        <taxon>Bacteria</taxon>
        <taxon>Pseudomonadati</taxon>
        <taxon>Thermodesulfobacteriota</taxon>
        <taxon>Desulfovibrionia</taxon>
        <taxon>Desulfovibrionales</taxon>
        <taxon>Desulfovibrionaceae</taxon>
        <taxon>Desulfovibrio</taxon>
        <taxon>environmental samples</taxon>
    </lineage>
</organism>